<feature type="compositionally biased region" description="Polar residues" evidence="1">
    <location>
        <begin position="1"/>
        <end position="10"/>
    </location>
</feature>
<gene>
    <name evidence="2" type="ORF">ACFODW_15805</name>
</gene>
<proteinExistence type="predicted"/>
<evidence type="ECO:0008006" key="4">
    <source>
        <dbReference type="Google" id="ProtNLM"/>
    </source>
</evidence>
<reference evidence="3" key="1">
    <citation type="journal article" date="2019" name="Int. J. Syst. Evol. Microbiol.">
        <title>The Global Catalogue of Microorganisms (GCM) 10K type strain sequencing project: providing services to taxonomists for standard genome sequencing and annotation.</title>
        <authorList>
            <consortium name="The Broad Institute Genomics Platform"/>
            <consortium name="The Broad Institute Genome Sequencing Center for Infectious Disease"/>
            <person name="Wu L."/>
            <person name="Ma J."/>
        </authorList>
    </citation>
    <scope>NUCLEOTIDE SEQUENCE [LARGE SCALE GENOMIC DNA]</scope>
    <source>
        <strain evidence="3">KCTC 13193</strain>
    </source>
</reference>
<dbReference type="Proteomes" id="UP001595387">
    <property type="component" value="Unassembled WGS sequence"/>
</dbReference>
<evidence type="ECO:0000313" key="2">
    <source>
        <dbReference type="EMBL" id="MFC2949787.1"/>
    </source>
</evidence>
<evidence type="ECO:0000313" key="3">
    <source>
        <dbReference type="Proteomes" id="UP001595387"/>
    </source>
</evidence>
<name>A0ABV7A9I5_9BACI</name>
<accession>A0ABV7A9I5</accession>
<comment type="caution">
    <text evidence="2">The sequence shown here is derived from an EMBL/GenBank/DDBJ whole genome shotgun (WGS) entry which is preliminary data.</text>
</comment>
<dbReference type="EMBL" id="JBHRRZ010000039">
    <property type="protein sequence ID" value="MFC2949787.1"/>
    <property type="molecule type" value="Genomic_DNA"/>
</dbReference>
<keyword evidence="3" id="KW-1185">Reference proteome</keyword>
<dbReference type="RefSeq" id="WP_390307758.1">
    <property type="nucleotide sequence ID" value="NZ_JBHRRZ010000039.1"/>
</dbReference>
<feature type="region of interest" description="Disordered" evidence="1">
    <location>
        <begin position="1"/>
        <end position="23"/>
    </location>
</feature>
<organism evidence="2 3">
    <name type="scientific">Virgibacillus sediminis</name>
    <dbReference type="NCBI Taxonomy" id="202260"/>
    <lineage>
        <taxon>Bacteria</taxon>
        <taxon>Bacillati</taxon>
        <taxon>Bacillota</taxon>
        <taxon>Bacilli</taxon>
        <taxon>Bacillales</taxon>
        <taxon>Bacillaceae</taxon>
        <taxon>Virgibacillus</taxon>
    </lineage>
</organism>
<protein>
    <recommendedName>
        <fullName evidence="4">SHSP domain-containing protein</fullName>
    </recommendedName>
</protein>
<sequence>MLNAHDSTMINKEETGYKVDPSNIEPKIVKMDLPGVIQTPRNPDTCSGETINQIYRPYRERLSDLHMGSKEIQAIMPPSKAGWSF</sequence>
<evidence type="ECO:0000256" key="1">
    <source>
        <dbReference type="SAM" id="MobiDB-lite"/>
    </source>
</evidence>